<dbReference type="Gene3D" id="3.90.550.10">
    <property type="entry name" value="Spore Coat Polysaccharide Biosynthesis Protein SpsA, Chain A"/>
    <property type="match status" value="1"/>
</dbReference>
<dbReference type="InterPro" id="IPR001173">
    <property type="entry name" value="Glyco_trans_2-like"/>
</dbReference>
<organism evidence="2 3">
    <name type="scientific">Symbiodinium microadriaticum</name>
    <name type="common">Dinoflagellate</name>
    <name type="synonym">Zooxanthella microadriatica</name>
    <dbReference type="NCBI Taxonomy" id="2951"/>
    <lineage>
        <taxon>Eukaryota</taxon>
        <taxon>Sar</taxon>
        <taxon>Alveolata</taxon>
        <taxon>Dinophyceae</taxon>
        <taxon>Suessiales</taxon>
        <taxon>Symbiodiniaceae</taxon>
        <taxon>Symbiodinium</taxon>
    </lineage>
</organism>
<evidence type="ECO:0000259" key="1">
    <source>
        <dbReference type="Pfam" id="PF00535"/>
    </source>
</evidence>
<reference evidence="2 3" key="1">
    <citation type="submission" date="2016-02" db="EMBL/GenBank/DDBJ databases">
        <title>Genome analysis of coral dinoflagellate symbionts highlights evolutionary adaptations to a symbiotic lifestyle.</title>
        <authorList>
            <person name="Aranda M."/>
            <person name="Li Y."/>
            <person name="Liew Y.J."/>
            <person name="Baumgarten S."/>
            <person name="Simakov O."/>
            <person name="Wilson M."/>
            <person name="Piel J."/>
            <person name="Ashoor H."/>
            <person name="Bougouffa S."/>
            <person name="Bajic V.B."/>
            <person name="Ryu T."/>
            <person name="Ravasi T."/>
            <person name="Bayer T."/>
            <person name="Micklem G."/>
            <person name="Kim H."/>
            <person name="Bhak J."/>
            <person name="Lajeunesse T.C."/>
            <person name="Voolstra C.R."/>
        </authorList>
    </citation>
    <scope>NUCLEOTIDE SEQUENCE [LARGE SCALE GENOMIC DNA]</scope>
    <source>
        <strain evidence="2 3">CCMP2467</strain>
    </source>
</reference>
<accession>A0A1Q9EN48</accession>
<dbReference type="Pfam" id="PF00535">
    <property type="entry name" value="Glycos_transf_2"/>
    <property type="match status" value="1"/>
</dbReference>
<protein>
    <recommendedName>
        <fullName evidence="1">Glycosyltransferase 2-like domain-containing protein</fullName>
    </recommendedName>
</protein>
<dbReference type="OrthoDB" id="413041at2759"/>
<dbReference type="AlphaFoldDB" id="A0A1Q9EN48"/>
<gene>
    <name evidence="2" type="ORF">AK812_SmicGene7628</name>
</gene>
<evidence type="ECO:0000313" key="2">
    <source>
        <dbReference type="EMBL" id="OLQ08853.1"/>
    </source>
</evidence>
<dbReference type="InterPro" id="IPR029044">
    <property type="entry name" value="Nucleotide-diphossugar_trans"/>
</dbReference>
<proteinExistence type="predicted"/>
<dbReference type="SUPFAM" id="SSF53448">
    <property type="entry name" value="Nucleotide-diphospho-sugar transferases"/>
    <property type="match status" value="1"/>
</dbReference>
<dbReference type="CDD" id="cd00761">
    <property type="entry name" value="Glyco_tranf_GTA_type"/>
    <property type="match status" value="1"/>
</dbReference>
<dbReference type="EMBL" id="LSRX01000109">
    <property type="protein sequence ID" value="OLQ08853.1"/>
    <property type="molecule type" value="Genomic_DNA"/>
</dbReference>
<keyword evidence="3" id="KW-1185">Reference proteome</keyword>
<sequence>MPGLWRVAGGEGTGGLLVRSGPGLTSEEKQERLATKSLIQEIGRQGLRLQYALVAGSGPGSGWVSIRIREKELLVPEAADQGAIRSYGLADFGSADVRLSSESTPLEQALYYQSAGKWDARLCRVSVVTPTTSRRSKFHPQLWECFTAQSWRDKELIVLETHQGRPSEFFQSLGAENVVYISLEGDCSIGCKRNLGILLASGQVIVNFDDDDIYGPSYVSAMVRELQRKNLVALTLSAWYDFDTRMNRCGYVDPEALTDLDLPNSNLADAAKTELEKLRRSGVEGAVYGYGFSYVHLREPGLQHPYPDTKMCEDVKFMLQLRDAFGPRVGLRKDLEGICLHIMHGGNTADSMLHRAVSADEITRLDVSKLQIVASMARKMQKEFDRPGRFFVHASNDQSMQQFQANVEQDVRFTVRRLAKGMTMNDLGHTSELEETW</sequence>
<name>A0A1Q9EN48_SYMMI</name>
<feature type="domain" description="Glycosyltransferase 2-like" evidence="1">
    <location>
        <begin position="126"/>
        <end position="233"/>
    </location>
</feature>
<evidence type="ECO:0000313" key="3">
    <source>
        <dbReference type="Proteomes" id="UP000186817"/>
    </source>
</evidence>
<comment type="caution">
    <text evidence="2">The sequence shown here is derived from an EMBL/GenBank/DDBJ whole genome shotgun (WGS) entry which is preliminary data.</text>
</comment>
<dbReference type="Proteomes" id="UP000186817">
    <property type="component" value="Unassembled WGS sequence"/>
</dbReference>